<dbReference type="HOGENOM" id="CLU_012729_0_1_10"/>
<feature type="compositionally biased region" description="Gly residues" evidence="1">
    <location>
        <begin position="982"/>
        <end position="996"/>
    </location>
</feature>
<dbReference type="PaxDb" id="537011-PREVCOP_04579"/>
<feature type="chain" id="PRO_5003026132" evidence="2">
    <location>
        <begin position="35"/>
        <end position="996"/>
    </location>
</feature>
<feature type="region of interest" description="Disordered" evidence="1">
    <location>
        <begin position="960"/>
        <end position="996"/>
    </location>
</feature>
<dbReference type="SUPFAM" id="SSF49478">
    <property type="entry name" value="Cna protein B-type domain"/>
    <property type="match status" value="1"/>
</dbReference>
<accession>D1PBJ9</accession>
<dbReference type="Pfam" id="PF14905">
    <property type="entry name" value="OMP_b-brl_3"/>
    <property type="match status" value="1"/>
</dbReference>
<dbReference type="AlphaFoldDB" id="D1PBJ9"/>
<protein>
    <submittedName>
        <fullName evidence="4">Cna protein B-type domain protein</fullName>
    </submittedName>
</protein>
<gene>
    <name evidence="4" type="ORF">PREVCOP_04579</name>
</gene>
<evidence type="ECO:0000313" key="5">
    <source>
        <dbReference type="Proteomes" id="UP000004477"/>
    </source>
</evidence>
<evidence type="ECO:0000256" key="1">
    <source>
        <dbReference type="SAM" id="MobiDB-lite"/>
    </source>
</evidence>
<dbReference type="Proteomes" id="UP000004477">
    <property type="component" value="Unassembled WGS sequence"/>
</dbReference>
<organism evidence="4 5">
    <name type="scientific">Segatella copri DSM 18205</name>
    <dbReference type="NCBI Taxonomy" id="537011"/>
    <lineage>
        <taxon>Bacteria</taxon>
        <taxon>Pseudomonadati</taxon>
        <taxon>Bacteroidota</taxon>
        <taxon>Bacteroidia</taxon>
        <taxon>Bacteroidales</taxon>
        <taxon>Prevotellaceae</taxon>
        <taxon>Segatella</taxon>
    </lineage>
</organism>
<dbReference type="STRING" id="537011.PREVCOP_04579"/>
<keyword evidence="2" id="KW-0732">Signal</keyword>
<dbReference type="Pfam" id="PF13715">
    <property type="entry name" value="CarbopepD_reg_2"/>
    <property type="match status" value="1"/>
</dbReference>
<evidence type="ECO:0000259" key="3">
    <source>
        <dbReference type="Pfam" id="PF14905"/>
    </source>
</evidence>
<proteinExistence type="predicted"/>
<dbReference type="Gene3D" id="2.60.40.1120">
    <property type="entry name" value="Carboxypeptidase-like, regulatory domain"/>
    <property type="match status" value="1"/>
</dbReference>
<keyword evidence="5" id="KW-1185">Reference proteome</keyword>
<evidence type="ECO:0000313" key="4">
    <source>
        <dbReference type="EMBL" id="EFB36156.1"/>
    </source>
</evidence>
<dbReference type="SUPFAM" id="SSF56935">
    <property type="entry name" value="Porins"/>
    <property type="match status" value="1"/>
</dbReference>
<feature type="domain" description="Outer membrane protein beta-barrel" evidence="3">
    <location>
        <begin position="463"/>
        <end position="824"/>
    </location>
</feature>
<reference evidence="4" key="1">
    <citation type="submission" date="2009-11" db="EMBL/GenBank/DDBJ databases">
        <authorList>
            <person name="Weinstock G."/>
            <person name="Sodergren E."/>
            <person name="Clifton S."/>
            <person name="Fulton L."/>
            <person name="Fulton B."/>
            <person name="Courtney L."/>
            <person name="Fronick C."/>
            <person name="Harrison M."/>
            <person name="Strong C."/>
            <person name="Farmer C."/>
            <person name="Delahaunty K."/>
            <person name="Markovic C."/>
            <person name="Hall O."/>
            <person name="Minx P."/>
            <person name="Tomlinson C."/>
            <person name="Mitreva M."/>
            <person name="Nelson J."/>
            <person name="Hou S."/>
            <person name="Wollam A."/>
            <person name="Pepin K.H."/>
            <person name="Johnson M."/>
            <person name="Bhonagiri V."/>
            <person name="Nash W.E."/>
            <person name="Warren W."/>
            <person name="Chinwalla A."/>
            <person name="Mardis E.R."/>
            <person name="Wilson R.K."/>
        </authorList>
    </citation>
    <scope>NUCLEOTIDE SEQUENCE [LARGE SCALE GENOMIC DNA]</scope>
    <source>
        <strain evidence="4">DSM 18205</strain>
    </source>
</reference>
<dbReference type="EMBL" id="ACBX02000011">
    <property type="protein sequence ID" value="EFB36156.1"/>
    <property type="molecule type" value="Genomic_DNA"/>
</dbReference>
<feature type="signal peptide" evidence="2">
    <location>
        <begin position="1"/>
        <end position="34"/>
    </location>
</feature>
<evidence type="ECO:0000256" key="2">
    <source>
        <dbReference type="SAM" id="SignalP"/>
    </source>
</evidence>
<comment type="caution">
    <text evidence="4">The sequence shown here is derived from an EMBL/GenBank/DDBJ whole genome shotgun (WGS) entry which is preliminary data.</text>
</comment>
<name>D1PBJ9_9BACT</name>
<sequence length="996" mass="111773">MKTLIVGNNNKLKIRMKKSILTMLLLLMAIASFAQQRLISGQITDRDTKEAIEQVTIQLLKSDSTYVAGAISNENGLFHVTAPANGKYLLKISSVGYKSTVKRIQISDNKDLAMGKIVLGAEAIMLKGAVVTAMAQKVTLKEDTFVYNSSAYRTPEGSVVEELVKRLPGAEVSDDGTIKINGKEVKKILVDGKEFMTGDTKTALKNLPTSIIEKIKAYDEKSDLSKVTGIDDGEEQTVLDFGVKKGMNKGLISNIDLGVGNKSRYNMRGMGGYFNDNNRFMLFANANNTSDRGFGGGGPGRGFGGANGLNASKMIGANYNYELKDKFKFNTSLRWNHSDGDIWSRRSSENFMGSSSSFSNSLTQNFSRSNSWNGNIRLEWMPDSMTNILFRPSISWSTSDGLSGSQSASYNKDPYTITSKDPLSEEGIEELDKAEAMVNSQLTNGITYSDNNNIRGMLQVNRKLGNKGRNITFRVDAKYTDNDSKSISLNNAKLYLVQTAEGKDSTYQTNRYNLTPSKNYSYAGQLTYSEPLWKATFLQFSYKFTYSYSKSDRSTYDFSKYAMNGDHEYRGWDSYLNPFAGQLDNYKDKDLSKYSEYKNYTHDIQVMMRFIRSKYNLNFGVMIQPQRSNFIYDYMGNHKDTVRTVTNFSPTLDFRYRFSKMSNLRVNYRGTTAQPSISQLLDITDNSDPLNISKGNPGLKPSFTQNFRLFYNNFVQNHNKGVMTFINFSTTNNSISNKVTYDEKTGGRITRPENINGNWNVMGAFMFNCSIDSAGVWNLNTDTYLGYNNYVSYLSLDKQSDSQKNTTRSTTWRERLSFSYRNNWLELSLDGTLNYNHATNKLQPNSNLNTWQFSYGPSMTLTAPWGTSLNSSLSISSRRGYSDSSMNTDEFVWNAQLSQGFLKGKPLTIMLQFYDILRQQSTFSRAISATSRTDTEYNAINSYAMLHVIYRLNLFGGKDAHRGGPEGPSGPGGRPNFSGRPFNGGFGGGRPGGRMF</sequence>
<dbReference type="InterPro" id="IPR041700">
    <property type="entry name" value="OMP_b-brl_3"/>
</dbReference>